<dbReference type="InterPro" id="IPR027417">
    <property type="entry name" value="P-loop_NTPase"/>
</dbReference>
<dbReference type="InterPro" id="IPR017871">
    <property type="entry name" value="ABC_transporter-like_CS"/>
</dbReference>
<reference evidence="8 9" key="1">
    <citation type="submission" date="2016-03" db="EMBL/GenBank/DDBJ databases">
        <title>Deep-sea bacteria in the southern Pacific.</title>
        <authorList>
            <person name="Tang K."/>
        </authorList>
    </citation>
    <scope>NUCLEOTIDE SEQUENCE [LARGE SCALE GENOMIC DNA]</scope>
    <source>
        <strain evidence="8 9">JLT2016</strain>
    </source>
</reference>
<protein>
    <submittedName>
        <fullName evidence="8">Peptide/nickel transport system ATP-binding protein</fullName>
    </submittedName>
</protein>
<gene>
    <name evidence="8" type="ORF">Ga0080559_TMP3679</name>
</gene>
<evidence type="ECO:0000256" key="1">
    <source>
        <dbReference type="ARBA" id="ARBA00004417"/>
    </source>
</evidence>
<dbReference type="Gene3D" id="3.40.50.300">
    <property type="entry name" value="P-loop containing nucleotide triphosphate hydrolases"/>
    <property type="match status" value="2"/>
</dbReference>
<dbReference type="PROSITE" id="PS50893">
    <property type="entry name" value="ABC_TRANSPORTER_2"/>
    <property type="match status" value="2"/>
</dbReference>
<evidence type="ECO:0000256" key="6">
    <source>
        <dbReference type="SAM" id="MobiDB-lite"/>
    </source>
</evidence>
<dbReference type="GO" id="GO:0015833">
    <property type="term" value="P:peptide transport"/>
    <property type="evidence" value="ECO:0007669"/>
    <property type="project" value="InterPro"/>
</dbReference>
<evidence type="ECO:0000256" key="3">
    <source>
        <dbReference type="ARBA" id="ARBA00022448"/>
    </source>
</evidence>
<dbReference type="AlphaFoldDB" id="A0A1U7D8T9"/>
<dbReference type="InterPro" id="IPR050319">
    <property type="entry name" value="ABC_transp_ATP-bind"/>
</dbReference>
<dbReference type="InterPro" id="IPR003439">
    <property type="entry name" value="ABC_transporter-like_ATP-bd"/>
</dbReference>
<comment type="subcellular location">
    <subcellularLocation>
        <location evidence="1">Cell inner membrane</location>
        <topology evidence="1">Peripheral membrane protein</topology>
    </subcellularLocation>
</comment>
<sequence>MTNALTLRDYALYYDTPTGPVRILDDVFLDIGRGEVLGLVGESGSAKSSLANAIIRDLPGKVAEERGSIRLGDDDITTLSEAGMVGMRGRRIAMVFQNAATTLDPVQTLGDHLLETLERHTSLGREARRARAVELIEMVGLPDPDAMLARYPHEVSGGEKQRVVLALAFACEPELILFDEPTSALDATTAATLLDLFRELQARTGVSALFISHDLGTVADIAHRVAVIYGGRIVEEGPVETVFGAPKHPYTQALLASLPRPSDARTGRGLATSGAKPAPRRGEMPPCIFAASCPHHTPEICDADRVRPRDIGDRHIACARVARGENLPAPEAPPVVASPRQESVLLEVGALGVTYGRPTLRDRLRGAETPLVRAVKGVTFSLRRGETLALVGESGCGKSSLARALSGLQDFSGETRLDGAPVAPRSDAWRSRVQTIFQNPDSSLNPRHSLTTILERPLRLFRPGLDRKARAAEIAQLLERVHLPADYATRYPHQLSGGEKQRVAIARALAAEPDVIICDEITSGLDAAVQAAIVRLLREIQKETGAALVFITHDLGILRHVADRVAVMYLGEMVETCETSALDAAPWHPYTEALLSSSHSVDPDSETRRVRLAGSLPKRTEDLPGCPFASRCPRHLGPECDRQRPPRRTPETGHDILCHIEPEALRAVAPIWQFKTTKTTETAR</sequence>
<comment type="similarity">
    <text evidence="2">Belongs to the ABC transporter superfamily.</text>
</comment>
<feature type="domain" description="ABC transporter" evidence="7">
    <location>
        <begin position="7"/>
        <end position="255"/>
    </location>
</feature>
<evidence type="ECO:0000256" key="5">
    <source>
        <dbReference type="ARBA" id="ARBA00022840"/>
    </source>
</evidence>
<evidence type="ECO:0000259" key="7">
    <source>
        <dbReference type="PROSITE" id="PS50893"/>
    </source>
</evidence>
<dbReference type="OrthoDB" id="9802264at2"/>
<dbReference type="SMART" id="SM00382">
    <property type="entry name" value="AAA"/>
    <property type="match status" value="2"/>
</dbReference>
<organism evidence="8 9">
    <name type="scientific">Salipiger profundus</name>
    <dbReference type="NCBI Taxonomy" id="1229727"/>
    <lineage>
        <taxon>Bacteria</taxon>
        <taxon>Pseudomonadati</taxon>
        <taxon>Pseudomonadota</taxon>
        <taxon>Alphaproteobacteria</taxon>
        <taxon>Rhodobacterales</taxon>
        <taxon>Roseobacteraceae</taxon>
        <taxon>Salipiger</taxon>
    </lineage>
</organism>
<dbReference type="CDD" id="cd03257">
    <property type="entry name" value="ABC_NikE_OppD_transporters"/>
    <property type="match status" value="2"/>
</dbReference>
<dbReference type="GO" id="GO:0055085">
    <property type="term" value="P:transmembrane transport"/>
    <property type="evidence" value="ECO:0007669"/>
    <property type="project" value="UniProtKB-ARBA"/>
</dbReference>
<keyword evidence="4" id="KW-0547">Nucleotide-binding</keyword>
<keyword evidence="3" id="KW-0813">Transport</keyword>
<dbReference type="Pfam" id="PF08352">
    <property type="entry name" value="oligo_HPY"/>
    <property type="match status" value="2"/>
</dbReference>
<dbReference type="EMBL" id="CP014796">
    <property type="protein sequence ID" value="APX24475.1"/>
    <property type="molecule type" value="Genomic_DNA"/>
</dbReference>
<dbReference type="NCBIfam" id="TIGR01727">
    <property type="entry name" value="oligo_HPY"/>
    <property type="match status" value="2"/>
</dbReference>
<dbReference type="Pfam" id="PF00005">
    <property type="entry name" value="ABC_tran"/>
    <property type="match status" value="2"/>
</dbReference>
<accession>A0A1U7D8T9</accession>
<feature type="domain" description="ABC transporter" evidence="7">
    <location>
        <begin position="358"/>
        <end position="595"/>
    </location>
</feature>
<proteinExistence type="inferred from homology"/>
<dbReference type="PANTHER" id="PTHR43776">
    <property type="entry name" value="TRANSPORT ATP-BINDING PROTEIN"/>
    <property type="match status" value="1"/>
</dbReference>
<dbReference type="PANTHER" id="PTHR43776:SF7">
    <property type="entry name" value="D,D-DIPEPTIDE TRANSPORT ATP-BINDING PROTEIN DDPF-RELATED"/>
    <property type="match status" value="1"/>
</dbReference>
<dbReference type="KEGG" id="tpro:Ga0080559_TMP3679"/>
<dbReference type="RefSeq" id="WP_076624320.1">
    <property type="nucleotide sequence ID" value="NZ_BMEW01000008.1"/>
</dbReference>
<keyword evidence="9" id="KW-1185">Reference proteome</keyword>
<evidence type="ECO:0000256" key="2">
    <source>
        <dbReference type="ARBA" id="ARBA00005417"/>
    </source>
</evidence>
<dbReference type="InterPro" id="IPR013563">
    <property type="entry name" value="Oligopep_ABC_C"/>
</dbReference>
<dbReference type="NCBIfam" id="NF007739">
    <property type="entry name" value="PRK10419.1"/>
    <property type="match status" value="2"/>
</dbReference>
<dbReference type="STRING" id="1229727.Ga0080559_TMP3679"/>
<dbReference type="GO" id="GO:0016887">
    <property type="term" value="F:ATP hydrolysis activity"/>
    <property type="evidence" value="ECO:0007669"/>
    <property type="project" value="InterPro"/>
</dbReference>
<dbReference type="Proteomes" id="UP000186559">
    <property type="component" value="Chromosome"/>
</dbReference>
<dbReference type="GO" id="GO:0005886">
    <property type="term" value="C:plasma membrane"/>
    <property type="evidence" value="ECO:0007669"/>
    <property type="project" value="UniProtKB-SubCell"/>
</dbReference>
<dbReference type="GO" id="GO:0005524">
    <property type="term" value="F:ATP binding"/>
    <property type="evidence" value="ECO:0007669"/>
    <property type="project" value="UniProtKB-KW"/>
</dbReference>
<feature type="region of interest" description="Disordered" evidence="6">
    <location>
        <begin position="260"/>
        <end position="281"/>
    </location>
</feature>
<evidence type="ECO:0000313" key="9">
    <source>
        <dbReference type="Proteomes" id="UP000186559"/>
    </source>
</evidence>
<evidence type="ECO:0000256" key="4">
    <source>
        <dbReference type="ARBA" id="ARBA00022741"/>
    </source>
</evidence>
<dbReference type="SUPFAM" id="SSF52540">
    <property type="entry name" value="P-loop containing nucleoside triphosphate hydrolases"/>
    <property type="match status" value="2"/>
</dbReference>
<evidence type="ECO:0000313" key="8">
    <source>
        <dbReference type="EMBL" id="APX24475.1"/>
    </source>
</evidence>
<dbReference type="PROSITE" id="PS00211">
    <property type="entry name" value="ABC_TRANSPORTER_1"/>
    <property type="match status" value="2"/>
</dbReference>
<dbReference type="InterPro" id="IPR003593">
    <property type="entry name" value="AAA+_ATPase"/>
</dbReference>
<dbReference type="NCBIfam" id="NF008453">
    <property type="entry name" value="PRK11308.1"/>
    <property type="match status" value="2"/>
</dbReference>
<name>A0A1U7D8T9_9RHOB</name>
<keyword evidence="5 8" id="KW-0067">ATP-binding</keyword>